<evidence type="ECO:0000313" key="1">
    <source>
        <dbReference type="EMBL" id="AMO37168.1"/>
    </source>
</evidence>
<dbReference type="EMBL" id="CP014646">
    <property type="protein sequence ID" value="AMO37168.1"/>
    <property type="molecule type" value="Genomic_DNA"/>
</dbReference>
<evidence type="ECO:0000313" key="2">
    <source>
        <dbReference type="Proteomes" id="UP000036902"/>
    </source>
</evidence>
<organism evidence="1 2">
    <name type="scientific">Thauera humireducens</name>
    <dbReference type="NCBI Taxonomy" id="1134435"/>
    <lineage>
        <taxon>Bacteria</taxon>
        <taxon>Pseudomonadati</taxon>
        <taxon>Pseudomonadota</taxon>
        <taxon>Betaproteobacteria</taxon>
        <taxon>Rhodocyclales</taxon>
        <taxon>Zoogloeaceae</taxon>
        <taxon>Thauera</taxon>
    </lineage>
</organism>
<name>A0A127K5E0_9RHOO</name>
<dbReference type="Proteomes" id="UP000036902">
    <property type="component" value="Chromosome"/>
</dbReference>
<dbReference type="STRING" id="1134435.AC731_009500"/>
<gene>
    <name evidence="1" type="ORF">AC731_009500</name>
</gene>
<protein>
    <recommendedName>
        <fullName evidence="3">Phage tail protein</fullName>
    </recommendedName>
</protein>
<dbReference type="AlphaFoldDB" id="A0A127K5E0"/>
<accession>A0A127K5E0</accession>
<proteinExistence type="predicted"/>
<keyword evidence="2" id="KW-1185">Reference proteome</keyword>
<dbReference type="RefSeq" id="WP_048705563.1">
    <property type="nucleotide sequence ID" value="NZ_CP014646.1"/>
</dbReference>
<evidence type="ECO:0008006" key="3">
    <source>
        <dbReference type="Google" id="ProtNLM"/>
    </source>
</evidence>
<reference evidence="2" key="1">
    <citation type="submission" date="2016-03" db="EMBL/GenBank/DDBJ databases">
        <authorList>
            <person name="Ma C."/>
            <person name="Zhou S."/>
            <person name="Yang G."/>
        </authorList>
    </citation>
    <scope>NUCLEOTIDE SEQUENCE [LARGE SCALE GENOMIC DNA]</scope>
    <source>
        <strain evidence="2">SgZ-1</strain>
    </source>
</reference>
<dbReference type="KEGG" id="thu:AC731_009500"/>
<sequence length="121" mass="13927">MSTPTFPTTLPKPSMRQYSLTPMNNVLRTEMESGPARTRRRYISVPTDVSVTWTLTLAELDAFQTFYRETIYDGAGWFQMPVVMGDGEAMRKARFKQPYQAEAVVNEHVWRVTATLEVMEL</sequence>